<keyword evidence="1" id="KW-0433">Leucine-rich repeat</keyword>
<evidence type="ECO:0000313" key="5">
    <source>
        <dbReference type="EMBL" id="EFO22130.1"/>
    </source>
</evidence>
<keyword evidence="4" id="KW-0472">Membrane</keyword>
<keyword evidence="2" id="KW-0677">Repeat</keyword>
<dbReference type="EMBL" id="JH712175">
    <property type="protein sequence ID" value="EFO22130.1"/>
    <property type="molecule type" value="Genomic_DNA"/>
</dbReference>
<evidence type="ECO:0000256" key="2">
    <source>
        <dbReference type="ARBA" id="ARBA00022737"/>
    </source>
</evidence>
<dbReference type="FunCoup" id="A0A1I7V579">
    <property type="interactions" value="50"/>
</dbReference>
<dbReference type="PANTHER" id="PTHR24366">
    <property type="entry name" value="IG(IMMUNOGLOBULIN) AND LRR(LEUCINE RICH REPEAT) DOMAINS"/>
    <property type="match status" value="1"/>
</dbReference>
<name>A0A1I7V579_LOALO</name>
<dbReference type="PANTHER" id="PTHR24366:SF96">
    <property type="entry name" value="LEUCINE RICH REPEAT CONTAINING 53"/>
    <property type="match status" value="1"/>
</dbReference>
<dbReference type="Proteomes" id="UP000095285">
    <property type="component" value="Unassembled WGS sequence"/>
</dbReference>
<evidence type="ECO:0000313" key="7">
    <source>
        <dbReference type="WBParaSite" id="EN70_10008"/>
    </source>
</evidence>
<keyword evidence="4" id="KW-0812">Transmembrane</keyword>
<organism evidence="6 7">
    <name type="scientific">Loa loa</name>
    <name type="common">Eye worm</name>
    <name type="synonym">Filaria loa</name>
    <dbReference type="NCBI Taxonomy" id="7209"/>
    <lineage>
        <taxon>Eukaryota</taxon>
        <taxon>Metazoa</taxon>
        <taxon>Ecdysozoa</taxon>
        <taxon>Nematoda</taxon>
        <taxon>Chromadorea</taxon>
        <taxon>Rhabditida</taxon>
        <taxon>Spirurina</taxon>
        <taxon>Spiruromorpha</taxon>
        <taxon>Filarioidea</taxon>
        <taxon>Onchocercidae</taxon>
        <taxon>Loa</taxon>
    </lineage>
</organism>
<feature type="transmembrane region" description="Helical" evidence="4">
    <location>
        <begin position="365"/>
        <end position="388"/>
    </location>
</feature>
<feature type="region of interest" description="Disordered" evidence="3">
    <location>
        <begin position="214"/>
        <end position="252"/>
    </location>
</feature>
<dbReference type="OrthoDB" id="6343311at2759"/>
<dbReference type="KEGG" id="loa:LOAG_06353"/>
<dbReference type="AlphaFoldDB" id="A0A1I7V579"/>
<evidence type="ECO:0000313" key="6">
    <source>
        <dbReference type="Proteomes" id="UP000095285"/>
    </source>
</evidence>
<dbReference type="Pfam" id="PF13855">
    <property type="entry name" value="LRR_8"/>
    <property type="match status" value="1"/>
</dbReference>
<dbReference type="WBParaSite" id="EN70_10008">
    <property type="protein sequence ID" value="EN70_10008"/>
    <property type="gene ID" value="EN70_10008"/>
</dbReference>
<sequence length="455" mass="51016">MFQIRSIDQNSFYSNPDLAMLDLSNNKLVDIPPSTFLTQVNLFLIDLSGNKLERTPYEAFSRRVKIVLLKENPLVCSEGVHMLQQGVGIYIARSEDVICGSHKNLNRNNIRNTTDITNTPPTSTYFMVNSGEESNFKQVEKLLPIKTSPVIRPLSSIDNEANKLEASVGEQQEKIGTNKVIPVRPVNALVNIQPNLLLRSEMSSTEQLTDAIRSRASTIPESQNSGRKRYEDKVLESSEMRNRNRSENHQYPFDTTNIIHPFPIPFLKRPSKLSKAYLAAPGTTTVTDAASVNNRTSSEQTLPPSIVVANHIQESDYTTSAEKTDRDHIGKNSMENTREAQESGEQIFFDLDNTERLERVTAPSVIILICLSTVAIVMAAVLIGLCIAKHRRLQTYHGSMTTESAARTNAYVAAQLDMIYGTVRRNRNVPILNRFDDGQPWIYAPTSYGNTGYYK</sequence>
<feature type="compositionally biased region" description="Polar residues" evidence="3">
    <location>
        <begin position="215"/>
        <end position="225"/>
    </location>
</feature>
<dbReference type="SUPFAM" id="SSF52058">
    <property type="entry name" value="L domain-like"/>
    <property type="match status" value="1"/>
</dbReference>
<gene>
    <name evidence="5 7" type="ORF">LOAG_06353</name>
</gene>
<keyword evidence="4" id="KW-1133">Transmembrane helix</keyword>
<evidence type="ECO:0000256" key="4">
    <source>
        <dbReference type="SAM" id="Phobius"/>
    </source>
</evidence>
<feature type="compositionally biased region" description="Basic and acidic residues" evidence="3">
    <location>
        <begin position="228"/>
        <end position="248"/>
    </location>
</feature>
<accession>A0A1I7V579</accession>
<evidence type="ECO:0000256" key="1">
    <source>
        <dbReference type="ARBA" id="ARBA00022614"/>
    </source>
</evidence>
<dbReference type="InterPro" id="IPR001611">
    <property type="entry name" value="Leu-rich_rpt"/>
</dbReference>
<dbReference type="InterPro" id="IPR032675">
    <property type="entry name" value="LRR_dom_sf"/>
</dbReference>
<dbReference type="eggNOG" id="KOG0619">
    <property type="taxonomic scope" value="Eukaryota"/>
</dbReference>
<dbReference type="RefSeq" id="XP_003141937.1">
    <property type="nucleotide sequence ID" value="XM_003141889.1"/>
</dbReference>
<dbReference type="CTD" id="9943769"/>
<protein>
    <submittedName>
        <fullName evidence="5 7">Leucine Rich Repeat family protein</fullName>
    </submittedName>
</protein>
<dbReference type="PROSITE" id="PS51450">
    <property type="entry name" value="LRR"/>
    <property type="match status" value="1"/>
</dbReference>
<keyword evidence="6" id="KW-1185">Reference proteome</keyword>
<reference evidence="5 6" key="1">
    <citation type="submission" date="2012-04" db="EMBL/GenBank/DDBJ databases">
        <title>The Genome Sequence of Loa loa.</title>
        <authorList>
            <consortium name="The Broad Institute Genome Sequencing Platform"/>
            <consortium name="Broad Institute Genome Sequencing Center for Infectious Disease"/>
            <person name="Nutman T.B."/>
            <person name="Fink D.L."/>
            <person name="Russ C."/>
            <person name="Young S."/>
            <person name="Zeng Q."/>
            <person name="Gargeya S."/>
            <person name="Alvarado L."/>
            <person name="Berlin A."/>
            <person name="Chapman S.B."/>
            <person name="Chen Z."/>
            <person name="Freedman E."/>
            <person name="Gellesch M."/>
            <person name="Goldberg J."/>
            <person name="Griggs A."/>
            <person name="Gujja S."/>
            <person name="Heilman E.R."/>
            <person name="Heiman D."/>
            <person name="Howarth C."/>
            <person name="Mehta T."/>
            <person name="Neiman D."/>
            <person name="Pearson M."/>
            <person name="Roberts A."/>
            <person name="Saif S."/>
            <person name="Shea T."/>
            <person name="Shenoy N."/>
            <person name="Sisk P."/>
            <person name="Stolte C."/>
            <person name="Sykes S."/>
            <person name="White J."/>
            <person name="Yandava C."/>
            <person name="Haas B."/>
            <person name="Henn M.R."/>
            <person name="Nusbaum C."/>
            <person name="Birren B."/>
        </authorList>
    </citation>
    <scope>NUCLEOTIDE SEQUENCE [LARGE SCALE GENOMIC DNA]</scope>
</reference>
<reference evidence="7" key="2">
    <citation type="submission" date="2016-11" db="UniProtKB">
        <authorList>
            <consortium name="WormBaseParasite"/>
        </authorList>
    </citation>
    <scope>IDENTIFICATION</scope>
</reference>
<dbReference type="GeneID" id="9943769"/>
<proteinExistence type="predicted"/>
<accession>A0A1S0TXU6</accession>
<dbReference type="Gene3D" id="3.80.10.10">
    <property type="entry name" value="Ribonuclease Inhibitor"/>
    <property type="match status" value="1"/>
</dbReference>
<evidence type="ECO:0000256" key="3">
    <source>
        <dbReference type="SAM" id="MobiDB-lite"/>
    </source>
</evidence>
<dbReference type="InParanoid" id="A0A1I7V579"/>
<dbReference type="STRING" id="7209.A0A1I7V579"/>